<evidence type="ECO:0000313" key="3">
    <source>
        <dbReference type="Proteomes" id="UP000438429"/>
    </source>
</evidence>
<evidence type="ECO:0000313" key="2">
    <source>
        <dbReference type="EMBL" id="KAF0025188.1"/>
    </source>
</evidence>
<dbReference type="Proteomes" id="UP000438429">
    <property type="component" value="Unassembled WGS sequence"/>
</dbReference>
<feature type="region of interest" description="Disordered" evidence="1">
    <location>
        <begin position="91"/>
        <end position="120"/>
    </location>
</feature>
<proteinExistence type="predicted"/>
<dbReference type="AlphaFoldDB" id="A0A6A4RZ46"/>
<dbReference type="PANTHER" id="PTHR47194">
    <property type="entry name" value="SORTING NEXIN-29-RELATED"/>
    <property type="match status" value="1"/>
</dbReference>
<gene>
    <name evidence="2" type="ORF">F2P81_022069</name>
</gene>
<comment type="caution">
    <text evidence="2">The sequence shown here is derived from an EMBL/GenBank/DDBJ whole genome shotgun (WGS) entry which is preliminary data.</text>
</comment>
<dbReference type="EMBL" id="VEVO01000020">
    <property type="protein sequence ID" value="KAF0025188.1"/>
    <property type="molecule type" value="Genomic_DNA"/>
</dbReference>
<evidence type="ECO:0000256" key="1">
    <source>
        <dbReference type="SAM" id="MobiDB-lite"/>
    </source>
</evidence>
<sequence>MDGAASVMCVSLYAAYSTTGTDVVITRLSFSFGHDVLRLFLAFTEGLGYLAALSMLRSSEDQAPVPQNKSMVDIEEQAASYERKLIEVPGDLSQTSDDHSLSDFETDNDNDNGDADDDNDAGSEDGLLFVSLRAHRALINVWIPSVFLQGRSANAYHVYQTANTKSTSLYVLGNQPLSDTQYFEQLIDLNS</sequence>
<feature type="compositionally biased region" description="Acidic residues" evidence="1">
    <location>
        <begin position="104"/>
        <end position="120"/>
    </location>
</feature>
<protein>
    <submittedName>
        <fullName evidence="2">Uncharacterized protein</fullName>
    </submittedName>
</protein>
<name>A0A6A4RZ46_SCOMX</name>
<dbReference type="PANTHER" id="PTHR47194:SF3">
    <property type="entry name" value="SORTING NEXIN 29"/>
    <property type="match status" value="1"/>
</dbReference>
<organism evidence="2 3">
    <name type="scientific">Scophthalmus maximus</name>
    <name type="common">Turbot</name>
    <name type="synonym">Psetta maxima</name>
    <dbReference type="NCBI Taxonomy" id="52904"/>
    <lineage>
        <taxon>Eukaryota</taxon>
        <taxon>Metazoa</taxon>
        <taxon>Chordata</taxon>
        <taxon>Craniata</taxon>
        <taxon>Vertebrata</taxon>
        <taxon>Euteleostomi</taxon>
        <taxon>Actinopterygii</taxon>
        <taxon>Neopterygii</taxon>
        <taxon>Teleostei</taxon>
        <taxon>Neoteleostei</taxon>
        <taxon>Acanthomorphata</taxon>
        <taxon>Carangaria</taxon>
        <taxon>Pleuronectiformes</taxon>
        <taxon>Pleuronectoidei</taxon>
        <taxon>Scophthalmidae</taxon>
        <taxon>Scophthalmus</taxon>
    </lineage>
</organism>
<reference evidence="2 3" key="1">
    <citation type="submission" date="2019-06" db="EMBL/GenBank/DDBJ databases">
        <title>Draft genomes of female and male turbot (Scophthalmus maximus).</title>
        <authorList>
            <person name="Xu H."/>
            <person name="Xu X.-W."/>
            <person name="Shao C."/>
            <person name="Chen S."/>
        </authorList>
    </citation>
    <scope>NUCLEOTIDE SEQUENCE [LARGE SCALE GENOMIC DNA]</scope>
    <source>
        <strain evidence="2">Ysfricsl-2016a</strain>
        <tissue evidence="2">Blood</tissue>
    </source>
</reference>
<accession>A0A6A4RZ46</accession>